<feature type="compositionally biased region" description="Low complexity" evidence="1">
    <location>
        <begin position="560"/>
        <end position="576"/>
    </location>
</feature>
<feature type="region of interest" description="Disordered" evidence="1">
    <location>
        <begin position="136"/>
        <end position="178"/>
    </location>
</feature>
<feature type="compositionally biased region" description="Polar residues" evidence="1">
    <location>
        <begin position="587"/>
        <end position="596"/>
    </location>
</feature>
<accession>A0A2V1AWB9</accession>
<feature type="compositionally biased region" description="Basic residues" evidence="1">
    <location>
        <begin position="136"/>
        <end position="145"/>
    </location>
</feature>
<dbReference type="GeneID" id="37005469"/>
<comment type="caution">
    <text evidence="2">The sequence shown here is derived from an EMBL/GenBank/DDBJ whole genome shotgun (WGS) entry which is preliminary data.</text>
</comment>
<feature type="region of interest" description="Disordered" evidence="1">
    <location>
        <begin position="629"/>
        <end position="653"/>
    </location>
</feature>
<dbReference type="AlphaFoldDB" id="A0A2V1AWB9"/>
<feature type="region of interest" description="Disordered" evidence="1">
    <location>
        <begin position="371"/>
        <end position="438"/>
    </location>
</feature>
<dbReference type="VEuPathDB" id="FungiDB:CXQ85_000136"/>
<evidence type="ECO:0000313" key="2">
    <source>
        <dbReference type="EMBL" id="PVH21171.1"/>
    </source>
</evidence>
<feature type="region of interest" description="Disordered" evidence="1">
    <location>
        <begin position="471"/>
        <end position="495"/>
    </location>
</feature>
<feature type="compositionally biased region" description="Basic and acidic residues" evidence="1">
    <location>
        <begin position="577"/>
        <end position="586"/>
    </location>
</feature>
<evidence type="ECO:0000313" key="3">
    <source>
        <dbReference type="Proteomes" id="UP000244309"/>
    </source>
</evidence>
<sequence>MIITSPQWPDPEAIHSIRSRASELSRQFSYGSSASHISTQPNTTLLQEPKRNVHRRQQSNPFDVLYDPNSAQLQQRSSPTKSATYIDIENDIHNGHSPAHGFTTSHNRHPTVTLIDDSEIRRGNSTISRSASLRHRNGIRKRTKMVRREDLPDGLLLDESTTSGTESKGKKKAKKPPRLSFLFPVRRRRSFNYYPIKAAPKFSSEDEFENFFQKNNGSQMIRELLPPTMAAYQFTNIISLIPTINIYPQVIQGHPPAPLVPEERQPEAELPLSERVPSPKGRSLAPPRIQRPEQLTYSDNVQYKERIFKSYRQAAFAGKYAIPPKLHEILPLESQYVTGKEKEQLETRLLFELLLRRTIAAKVDFRLKQQGFKKNNEKKPKEKPSQNFSSSSSSGPSDRPDKHLRRKYRSDPKTPKGTKPAKESGNQNASLLSDPLPSPQISFNANMFDPVYNDSPVSIGDWKQRYKLAKIDGSPGKTSNVSVSSSTEAQSNRKAQAQVYVHNFDKVDLVSKKERSTPNLSNVALYSMQPVNRSVATFTSSEEDSPVQNLANFNDHRVSHSTTESKSNSHESSSSGHGEERGKRQSESTTNTSVIQSLEDLSDSVFNYLRSEGAMVHHRYSLDVPSDADPDSLYGSPHISNEAPKRFSGHFDSPKRFERQHTQCTPQVFMNGSS</sequence>
<feature type="region of interest" description="Disordered" evidence="1">
    <location>
        <begin position="558"/>
        <end position="596"/>
    </location>
</feature>
<protein>
    <submittedName>
        <fullName evidence="2">Uncharacterized protein</fullName>
    </submittedName>
</protein>
<feature type="compositionally biased region" description="Polar residues" evidence="1">
    <location>
        <begin position="476"/>
        <end position="495"/>
    </location>
</feature>
<dbReference type="RefSeq" id="XP_025342111.1">
    <property type="nucleotide sequence ID" value="XM_025483896.1"/>
</dbReference>
<reference evidence="2 3" key="1">
    <citation type="submission" date="2017-12" db="EMBL/GenBank/DDBJ databases">
        <title>Genome Sequence of a Multidrug-Resistant Candida haemulonii Isolate from a Patient with Chronic Leg Ulcers in Israel.</title>
        <authorList>
            <person name="Chow N.A."/>
            <person name="Gade L."/>
            <person name="Batra D."/>
            <person name="Rowe L.A."/>
            <person name="Ben-Ami R."/>
            <person name="Loparev V.N."/>
            <person name="Litvintseva A.P."/>
        </authorList>
    </citation>
    <scope>NUCLEOTIDE SEQUENCE [LARGE SCALE GENOMIC DNA]</scope>
    <source>
        <strain evidence="2 3">B11899</strain>
    </source>
</reference>
<dbReference type="Proteomes" id="UP000244309">
    <property type="component" value="Unassembled WGS sequence"/>
</dbReference>
<gene>
    <name evidence="2" type="ORF">CXQ85_000136</name>
</gene>
<feature type="region of interest" description="Disordered" evidence="1">
    <location>
        <begin position="257"/>
        <end position="288"/>
    </location>
</feature>
<feature type="compositionally biased region" description="Basic and acidic residues" evidence="1">
    <location>
        <begin position="374"/>
        <end position="384"/>
    </location>
</feature>
<evidence type="ECO:0000256" key="1">
    <source>
        <dbReference type="SAM" id="MobiDB-lite"/>
    </source>
</evidence>
<dbReference type="OrthoDB" id="4026705at2759"/>
<organism evidence="2 3">
    <name type="scientific">Candidozyma haemuli</name>
    <dbReference type="NCBI Taxonomy" id="45357"/>
    <lineage>
        <taxon>Eukaryota</taxon>
        <taxon>Fungi</taxon>
        <taxon>Dikarya</taxon>
        <taxon>Ascomycota</taxon>
        <taxon>Saccharomycotina</taxon>
        <taxon>Pichiomycetes</taxon>
        <taxon>Metschnikowiaceae</taxon>
        <taxon>Candidozyma</taxon>
    </lineage>
</organism>
<name>A0A2V1AWB9_9ASCO</name>
<proteinExistence type="predicted"/>
<keyword evidence="3" id="KW-1185">Reference proteome</keyword>
<dbReference type="EMBL" id="PKFO01000005">
    <property type="protein sequence ID" value="PVH21171.1"/>
    <property type="molecule type" value="Genomic_DNA"/>
</dbReference>